<comment type="caution">
    <text evidence="3">The sequence shown here is derived from an EMBL/GenBank/DDBJ whole genome shotgun (WGS) entry which is preliminary data.</text>
</comment>
<keyword evidence="4" id="KW-1185">Reference proteome</keyword>
<evidence type="ECO:0000313" key="4">
    <source>
        <dbReference type="Proteomes" id="UP000297855"/>
    </source>
</evidence>
<dbReference type="Proteomes" id="UP000297855">
    <property type="component" value="Unassembled WGS sequence"/>
</dbReference>
<dbReference type="SUPFAM" id="SSF55961">
    <property type="entry name" value="Bet v1-like"/>
    <property type="match status" value="1"/>
</dbReference>
<dbReference type="RefSeq" id="WP_135812733.1">
    <property type="nucleotide sequence ID" value="NZ_RQEV01000007.1"/>
</dbReference>
<evidence type="ECO:0000313" key="3">
    <source>
        <dbReference type="EMBL" id="TGK20067.1"/>
    </source>
</evidence>
<protein>
    <submittedName>
        <fullName evidence="3">Polyketide cyclase</fullName>
    </submittedName>
</protein>
<feature type="domain" description="Activator of Hsp90 ATPase homologue 1/2-like C-terminal" evidence="2">
    <location>
        <begin position="12"/>
        <end position="135"/>
    </location>
</feature>
<dbReference type="AlphaFoldDB" id="A0A4R9GR04"/>
<dbReference type="OrthoDB" id="118413at2"/>
<sequence>MTTFNTSREIQATAEQIFASIGDPKRLSQWWGPAGFTNTFEICEFRNGGSWVFTMHGPDGTDYPNENVFVEIESGKKVVIRHVGEPKYQLTITLTPSATGTLVSWSQEFENPEVASRLEPIVVPANEQNLDRLVAEISRGK</sequence>
<proteinExistence type="inferred from homology"/>
<dbReference type="Pfam" id="PF08327">
    <property type="entry name" value="AHSA1"/>
    <property type="match status" value="1"/>
</dbReference>
<dbReference type="InterPro" id="IPR023393">
    <property type="entry name" value="START-like_dom_sf"/>
</dbReference>
<accession>A0A4R9GR04</accession>
<dbReference type="EMBL" id="RQEV01000007">
    <property type="protein sequence ID" value="TGK20067.1"/>
    <property type="molecule type" value="Genomic_DNA"/>
</dbReference>
<comment type="similarity">
    <text evidence="1">Belongs to the AHA1 family.</text>
</comment>
<reference evidence="3" key="1">
    <citation type="journal article" date="2019" name="PLoS Negl. Trop. Dis.">
        <title>Revisiting the worldwide diversity of Leptospira species in the environment.</title>
        <authorList>
            <person name="Vincent A.T."/>
            <person name="Schiettekatte O."/>
            <person name="Bourhy P."/>
            <person name="Veyrier F.J."/>
            <person name="Picardeau M."/>
        </authorList>
    </citation>
    <scope>NUCLEOTIDE SEQUENCE [LARGE SCALE GENOMIC DNA]</scope>
    <source>
        <strain evidence="3">SCS5</strain>
    </source>
</reference>
<dbReference type="InterPro" id="IPR013538">
    <property type="entry name" value="ASHA1/2-like_C"/>
</dbReference>
<evidence type="ECO:0000256" key="1">
    <source>
        <dbReference type="ARBA" id="ARBA00006817"/>
    </source>
</evidence>
<gene>
    <name evidence="3" type="ORF">EHO61_06040</name>
</gene>
<dbReference type="Gene3D" id="3.30.530.20">
    <property type="match status" value="1"/>
</dbReference>
<evidence type="ECO:0000259" key="2">
    <source>
        <dbReference type="Pfam" id="PF08327"/>
    </source>
</evidence>
<name>A0A4R9GR04_9LEPT</name>
<organism evidence="3 4">
    <name type="scientific">Leptospira fluminis</name>
    <dbReference type="NCBI Taxonomy" id="2484979"/>
    <lineage>
        <taxon>Bacteria</taxon>
        <taxon>Pseudomonadati</taxon>
        <taxon>Spirochaetota</taxon>
        <taxon>Spirochaetia</taxon>
        <taxon>Leptospirales</taxon>
        <taxon>Leptospiraceae</taxon>
        <taxon>Leptospira</taxon>
    </lineage>
</organism>